<dbReference type="EMBL" id="CACVAW010000006">
    <property type="protein sequence ID" value="CAA6801780.1"/>
    <property type="molecule type" value="Genomic_DNA"/>
</dbReference>
<sequence>MQGYILKTNRVKDEDLIVTIITKDEIKTVYRFYGTRHSKIQLGFKLDFEVTDTNMLINTNHILNGSWIFDRQTLYIWQQLCIMYSKHLFGLNEIEEFYYNLLENISTKLHKQNPKRVLIEGYLDLLEYEGRLDTKFLCANCNQEIEGTIAFGRAFLPFHTKCVYSNTKIFNKNIIKKTFEEKNSMFLNDNDIDRLYSVLEMGF</sequence>
<accession>A0A6S6RXI8</accession>
<organism evidence="2">
    <name type="scientific">uncultured Campylobacterales bacterium</name>
    <dbReference type="NCBI Taxonomy" id="352960"/>
    <lineage>
        <taxon>Bacteria</taxon>
        <taxon>Pseudomonadati</taxon>
        <taxon>Campylobacterota</taxon>
        <taxon>Epsilonproteobacteria</taxon>
        <taxon>Campylobacterales</taxon>
        <taxon>environmental samples</taxon>
    </lineage>
</organism>
<feature type="domain" description="DNA replication/recombination mediator RecO N-terminal" evidence="1">
    <location>
        <begin position="1"/>
        <end position="61"/>
    </location>
</feature>
<dbReference type="Pfam" id="PF13114">
    <property type="entry name" value="RecO_N_2"/>
    <property type="match status" value="1"/>
</dbReference>
<dbReference type="AlphaFoldDB" id="A0A6S6RXI8"/>
<evidence type="ECO:0000259" key="1">
    <source>
        <dbReference type="Pfam" id="PF13114"/>
    </source>
</evidence>
<protein>
    <submittedName>
        <fullName evidence="2">Recombination protein RecO</fullName>
    </submittedName>
</protein>
<gene>
    <name evidence="2" type="ORF">HELGO_WM30277</name>
</gene>
<evidence type="ECO:0000313" key="2">
    <source>
        <dbReference type="EMBL" id="CAA6801780.1"/>
    </source>
</evidence>
<dbReference type="NCBIfam" id="NF010483">
    <property type="entry name" value="PRK13908.1"/>
    <property type="match status" value="1"/>
</dbReference>
<proteinExistence type="predicted"/>
<reference evidence="2" key="1">
    <citation type="submission" date="2020-01" db="EMBL/GenBank/DDBJ databases">
        <authorList>
            <person name="Meier V. D."/>
            <person name="Meier V D."/>
        </authorList>
    </citation>
    <scope>NUCLEOTIDE SEQUENCE</scope>
    <source>
        <strain evidence="2">HLG_WM_MAG_12</strain>
    </source>
</reference>
<dbReference type="InterPro" id="IPR022572">
    <property type="entry name" value="DNA_rep/recomb_RecO_N"/>
</dbReference>
<name>A0A6S6RXI8_9BACT</name>